<dbReference type="Gene3D" id="2.60.40.10">
    <property type="entry name" value="Immunoglobulins"/>
    <property type="match status" value="1"/>
</dbReference>
<dbReference type="SMART" id="SM00409">
    <property type="entry name" value="IG"/>
    <property type="match status" value="1"/>
</dbReference>
<feature type="signal peptide" evidence="4">
    <location>
        <begin position="1"/>
        <end position="18"/>
    </location>
</feature>
<dbReference type="InterPro" id="IPR036179">
    <property type="entry name" value="Ig-like_dom_sf"/>
</dbReference>
<dbReference type="FunFam" id="2.60.40.10:FF:001878">
    <property type="entry name" value="Immunoglobulin heavy variable 1-4"/>
    <property type="match status" value="1"/>
</dbReference>
<dbReference type="Pfam" id="PF07686">
    <property type="entry name" value="V-set"/>
    <property type="match status" value="1"/>
</dbReference>
<evidence type="ECO:0000256" key="4">
    <source>
        <dbReference type="SAM" id="SignalP"/>
    </source>
</evidence>
<evidence type="ECO:0000256" key="3">
    <source>
        <dbReference type="ARBA" id="ARBA00043265"/>
    </source>
</evidence>
<dbReference type="GO" id="GO:0019814">
    <property type="term" value="C:immunoglobulin complex"/>
    <property type="evidence" value="ECO:0007669"/>
    <property type="project" value="UniProtKB-KW"/>
</dbReference>
<organism evidence="6 7">
    <name type="scientific">Myodes glareolus</name>
    <name type="common">Bank vole</name>
    <name type="synonym">Clethrionomys glareolus</name>
    <dbReference type="NCBI Taxonomy" id="447135"/>
    <lineage>
        <taxon>Eukaryota</taxon>
        <taxon>Metazoa</taxon>
        <taxon>Chordata</taxon>
        <taxon>Craniata</taxon>
        <taxon>Vertebrata</taxon>
        <taxon>Euteleostomi</taxon>
        <taxon>Mammalia</taxon>
        <taxon>Eutheria</taxon>
        <taxon>Euarchontoglires</taxon>
        <taxon>Glires</taxon>
        <taxon>Rodentia</taxon>
        <taxon>Myomorpha</taxon>
        <taxon>Muroidea</taxon>
        <taxon>Cricetidae</taxon>
        <taxon>Arvicolinae</taxon>
        <taxon>Myodes</taxon>
    </lineage>
</organism>
<accession>A0AAW0H411</accession>
<dbReference type="InterPro" id="IPR050199">
    <property type="entry name" value="IgHV"/>
</dbReference>
<evidence type="ECO:0000256" key="1">
    <source>
        <dbReference type="ARBA" id="ARBA00022859"/>
    </source>
</evidence>
<dbReference type="InterPro" id="IPR007110">
    <property type="entry name" value="Ig-like_dom"/>
</dbReference>
<protein>
    <recommendedName>
        <fullName evidence="5">Ig-like domain-containing protein</fullName>
    </recommendedName>
</protein>
<reference evidence="6 7" key="1">
    <citation type="journal article" date="2023" name="bioRxiv">
        <title>Conserved and derived expression patterns and positive selection on dental genes reveal complex evolutionary context of ever-growing rodent molars.</title>
        <authorList>
            <person name="Calamari Z.T."/>
            <person name="Song A."/>
            <person name="Cohen E."/>
            <person name="Akter M."/>
            <person name="Roy R.D."/>
            <person name="Hallikas O."/>
            <person name="Christensen M.M."/>
            <person name="Li P."/>
            <person name="Marangoni P."/>
            <person name="Jernvall J."/>
            <person name="Klein O.D."/>
        </authorList>
    </citation>
    <scope>NUCLEOTIDE SEQUENCE [LARGE SCALE GENOMIC DNA]</scope>
    <source>
        <strain evidence="6">V071</strain>
    </source>
</reference>
<gene>
    <name evidence="6" type="ORF">U0070_025943</name>
</gene>
<name>A0AAW0H411_MYOGA</name>
<evidence type="ECO:0000259" key="5">
    <source>
        <dbReference type="PROSITE" id="PS50835"/>
    </source>
</evidence>
<sequence>MKLFYLLSLVTTIPGILSQIQLQESGPGLVKPSQSLSLTCSVSGYSISDGYVWNWIRQSPEKKLECIGYINSGGGTYYNPSFKSRTSITRDTSKNQFFLQLNSLTTEDTATYYCARGTVRELQL</sequence>
<dbReference type="PROSITE" id="PS50835">
    <property type="entry name" value="IG_LIKE"/>
    <property type="match status" value="1"/>
</dbReference>
<feature type="domain" description="Ig-like" evidence="5">
    <location>
        <begin position="14"/>
        <end position="114"/>
    </location>
</feature>
<keyword evidence="2" id="KW-1064">Adaptive immunity</keyword>
<dbReference type="InterPro" id="IPR003599">
    <property type="entry name" value="Ig_sub"/>
</dbReference>
<keyword evidence="3" id="KW-1280">Immunoglobulin</keyword>
<dbReference type="PANTHER" id="PTHR23266">
    <property type="entry name" value="IMMUNOGLOBULIN HEAVY CHAIN"/>
    <property type="match status" value="1"/>
</dbReference>
<dbReference type="GO" id="GO:0005576">
    <property type="term" value="C:extracellular region"/>
    <property type="evidence" value="ECO:0007669"/>
    <property type="project" value="UniProtKB-ARBA"/>
</dbReference>
<dbReference type="EMBL" id="JBBHLL010001385">
    <property type="protein sequence ID" value="KAK7796148.1"/>
    <property type="molecule type" value="Genomic_DNA"/>
</dbReference>
<comment type="caution">
    <text evidence="6">The sequence shown here is derived from an EMBL/GenBank/DDBJ whole genome shotgun (WGS) entry which is preliminary data.</text>
</comment>
<dbReference type="AlphaFoldDB" id="A0AAW0H411"/>
<dbReference type="InterPro" id="IPR013106">
    <property type="entry name" value="Ig_V-set"/>
</dbReference>
<evidence type="ECO:0000313" key="6">
    <source>
        <dbReference type="EMBL" id="KAK7796148.1"/>
    </source>
</evidence>
<dbReference type="SMART" id="SM00406">
    <property type="entry name" value="IGv"/>
    <property type="match status" value="1"/>
</dbReference>
<keyword evidence="4" id="KW-0732">Signal</keyword>
<keyword evidence="1" id="KW-0391">Immunity</keyword>
<dbReference type="Proteomes" id="UP001488838">
    <property type="component" value="Unassembled WGS sequence"/>
</dbReference>
<proteinExistence type="predicted"/>
<keyword evidence="7" id="KW-1185">Reference proteome</keyword>
<dbReference type="SUPFAM" id="SSF48726">
    <property type="entry name" value="Immunoglobulin"/>
    <property type="match status" value="1"/>
</dbReference>
<dbReference type="GO" id="GO:0002250">
    <property type="term" value="P:adaptive immune response"/>
    <property type="evidence" value="ECO:0007669"/>
    <property type="project" value="UniProtKB-KW"/>
</dbReference>
<evidence type="ECO:0000256" key="2">
    <source>
        <dbReference type="ARBA" id="ARBA00023130"/>
    </source>
</evidence>
<evidence type="ECO:0000313" key="7">
    <source>
        <dbReference type="Proteomes" id="UP001488838"/>
    </source>
</evidence>
<feature type="chain" id="PRO_5043631570" description="Ig-like domain-containing protein" evidence="4">
    <location>
        <begin position="19"/>
        <end position="124"/>
    </location>
</feature>
<dbReference type="InterPro" id="IPR013783">
    <property type="entry name" value="Ig-like_fold"/>
</dbReference>